<name>A0ABY9BH82_VITVI</name>
<evidence type="ECO:0000313" key="3">
    <source>
        <dbReference type="EMBL" id="WJZ82258.1"/>
    </source>
</evidence>
<dbReference type="InterPro" id="IPR053168">
    <property type="entry name" value="Glutamic_endopeptidase"/>
</dbReference>
<dbReference type="EMBL" id="CP126649">
    <property type="protein sequence ID" value="WJZ82258.1"/>
    <property type="molecule type" value="Genomic_DNA"/>
</dbReference>
<dbReference type="Proteomes" id="UP001227230">
    <property type="component" value="Chromosome 2"/>
</dbReference>
<evidence type="ECO:0000256" key="1">
    <source>
        <dbReference type="SAM" id="MobiDB-lite"/>
    </source>
</evidence>
<gene>
    <name evidence="3" type="ORF">VitviT2T_002030</name>
</gene>
<evidence type="ECO:0000259" key="2">
    <source>
        <dbReference type="Pfam" id="PF14365"/>
    </source>
</evidence>
<keyword evidence="4" id="KW-1185">Reference proteome</keyword>
<dbReference type="Pfam" id="PF14365">
    <property type="entry name" value="Neprosin_AP"/>
    <property type="match status" value="1"/>
</dbReference>
<proteinExistence type="predicted"/>
<sequence>MGLKDIGNYQKKENLELEKQLKHLSKPLVKTIKTKYGDIYDCVDFYKQPVFDHPLLKKHNFHPEMRPISIPKRLSLEKEVPKPDSKPVKMGLEGGGCPFGTGGLNSMKIAPT</sequence>
<feature type="domain" description="Neprosin activation peptide" evidence="2">
    <location>
        <begin position="31"/>
        <end position="101"/>
    </location>
</feature>
<dbReference type="InterPro" id="IPR025521">
    <property type="entry name" value="Neprosin_propep"/>
</dbReference>
<reference evidence="3 4" key="1">
    <citation type="journal article" date="2023" name="Hortic Res">
        <title>The complete reference genome for grapevine (Vitis vinifera L.) genetics and breeding.</title>
        <authorList>
            <person name="Shi X."/>
            <person name="Cao S."/>
            <person name="Wang X."/>
            <person name="Huang S."/>
            <person name="Wang Y."/>
            <person name="Liu Z."/>
            <person name="Liu W."/>
            <person name="Leng X."/>
            <person name="Peng Y."/>
            <person name="Wang N."/>
            <person name="Wang Y."/>
            <person name="Ma Z."/>
            <person name="Xu X."/>
            <person name="Zhang F."/>
            <person name="Xue H."/>
            <person name="Zhong H."/>
            <person name="Wang Y."/>
            <person name="Zhang K."/>
            <person name="Velt A."/>
            <person name="Avia K."/>
            <person name="Holtgrawe D."/>
            <person name="Grimplet J."/>
            <person name="Matus J.T."/>
            <person name="Ware D."/>
            <person name="Wu X."/>
            <person name="Wang H."/>
            <person name="Liu C."/>
            <person name="Fang Y."/>
            <person name="Rustenholz C."/>
            <person name="Cheng Z."/>
            <person name="Xiao H."/>
            <person name="Zhou Y."/>
        </authorList>
    </citation>
    <scope>NUCLEOTIDE SEQUENCE [LARGE SCALE GENOMIC DNA]</scope>
    <source>
        <strain evidence="4">cv. Pinot noir / PN40024</strain>
        <tissue evidence="3">Leaf</tissue>
    </source>
</reference>
<feature type="region of interest" description="Disordered" evidence="1">
    <location>
        <begin position="72"/>
        <end position="94"/>
    </location>
</feature>
<evidence type="ECO:0000313" key="4">
    <source>
        <dbReference type="Proteomes" id="UP001227230"/>
    </source>
</evidence>
<dbReference type="PANTHER" id="PTHR31589:SF223">
    <property type="entry name" value="PROTEIN, PUTATIVE (DUF239)-RELATED"/>
    <property type="match status" value="1"/>
</dbReference>
<feature type="compositionally biased region" description="Basic and acidic residues" evidence="1">
    <location>
        <begin position="74"/>
        <end position="87"/>
    </location>
</feature>
<accession>A0ABY9BH82</accession>
<protein>
    <recommendedName>
        <fullName evidence="2">Neprosin activation peptide domain-containing protein</fullName>
    </recommendedName>
</protein>
<organism evidence="3 4">
    <name type="scientific">Vitis vinifera</name>
    <name type="common">Grape</name>
    <dbReference type="NCBI Taxonomy" id="29760"/>
    <lineage>
        <taxon>Eukaryota</taxon>
        <taxon>Viridiplantae</taxon>
        <taxon>Streptophyta</taxon>
        <taxon>Embryophyta</taxon>
        <taxon>Tracheophyta</taxon>
        <taxon>Spermatophyta</taxon>
        <taxon>Magnoliopsida</taxon>
        <taxon>eudicotyledons</taxon>
        <taxon>Gunneridae</taxon>
        <taxon>Pentapetalae</taxon>
        <taxon>rosids</taxon>
        <taxon>Vitales</taxon>
        <taxon>Vitaceae</taxon>
        <taxon>Viteae</taxon>
        <taxon>Vitis</taxon>
    </lineage>
</organism>
<dbReference type="PANTHER" id="PTHR31589">
    <property type="entry name" value="PROTEIN, PUTATIVE (DUF239)-RELATED-RELATED"/>
    <property type="match status" value="1"/>
</dbReference>